<name>A0AAW0ST38_SCYPA</name>
<keyword evidence="3" id="KW-1185">Reference proteome</keyword>
<accession>A0AAW0ST38</accession>
<feature type="compositionally biased region" description="Low complexity" evidence="1">
    <location>
        <begin position="222"/>
        <end position="236"/>
    </location>
</feature>
<dbReference type="AlphaFoldDB" id="A0AAW0ST38"/>
<feature type="compositionally biased region" description="Polar residues" evidence="1">
    <location>
        <begin position="85"/>
        <end position="102"/>
    </location>
</feature>
<feature type="region of interest" description="Disordered" evidence="1">
    <location>
        <begin position="66"/>
        <end position="237"/>
    </location>
</feature>
<feature type="compositionally biased region" description="Polar residues" evidence="1">
    <location>
        <begin position="27"/>
        <end position="37"/>
    </location>
</feature>
<dbReference type="InterPro" id="IPR051254">
    <property type="entry name" value="PPP1R15"/>
</dbReference>
<reference evidence="2 3" key="1">
    <citation type="submission" date="2023-03" db="EMBL/GenBank/DDBJ databases">
        <title>High-quality genome of Scylla paramamosain provides insights in environmental adaptation.</title>
        <authorList>
            <person name="Zhang L."/>
        </authorList>
    </citation>
    <scope>NUCLEOTIDE SEQUENCE [LARGE SCALE GENOMIC DNA]</scope>
    <source>
        <strain evidence="2">LZ_2023a</strain>
        <tissue evidence="2">Muscle</tissue>
    </source>
</reference>
<feature type="compositionally biased region" description="Basic residues" evidence="1">
    <location>
        <begin position="326"/>
        <end position="337"/>
    </location>
</feature>
<evidence type="ECO:0000313" key="3">
    <source>
        <dbReference type="Proteomes" id="UP001487740"/>
    </source>
</evidence>
<feature type="compositionally biased region" description="Basic and acidic residues" evidence="1">
    <location>
        <begin position="551"/>
        <end position="560"/>
    </location>
</feature>
<feature type="compositionally biased region" description="Polar residues" evidence="1">
    <location>
        <begin position="375"/>
        <end position="387"/>
    </location>
</feature>
<feature type="compositionally biased region" description="Basic and acidic residues" evidence="1">
    <location>
        <begin position="338"/>
        <end position="347"/>
    </location>
</feature>
<feature type="compositionally biased region" description="Polar residues" evidence="1">
    <location>
        <begin position="534"/>
        <end position="550"/>
    </location>
</feature>
<feature type="compositionally biased region" description="Polar residues" evidence="1">
    <location>
        <begin position="146"/>
        <end position="157"/>
    </location>
</feature>
<dbReference type="Proteomes" id="UP001487740">
    <property type="component" value="Unassembled WGS sequence"/>
</dbReference>
<protein>
    <recommendedName>
        <fullName evidence="4">Protein phosphatase 1 regulatory subunit 15A/B C-terminal domain-containing protein</fullName>
    </recommendedName>
</protein>
<feature type="compositionally biased region" description="Low complexity" evidence="1">
    <location>
        <begin position="427"/>
        <end position="443"/>
    </location>
</feature>
<dbReference type="PANTHER" id="PTHR16489:SF12">
    <property type="entry name" value="GH11727P"/>
    <property type="match status" value="1"/>
</dbReference>
<evidence type="ECO:0000256" key="1">
    <source>
        <dbReference type="SAM" id="MobiDB-lite"/>
    </source>
</evidence>
<gene>
    <name evidence="2" type="ORF">O3P69_018847</name>
</gene>
<dbReference type="PANTHER" id="PTHR16489">
    <property type="entry name" value="GH11727P"/>
    <property type="match status" value="1"/>
</dbReference>
<dbReference type="GO" id="GO:0034976">
    <property type="term" value="P:response to endoplasmic reticulum stress"/>
    <property type="evidence" value="ECO:0007669"/>
    <property type="project" value="TreeGrafter"/>
</dbReference>
<feature type="compositionally biased region" description="Polar residues" evidence="1">
    <location>
        <begin position="1"/>
        <end position="13"/>
    </location>
</feature>
<dbReference type="EMBL" id="JARAKH010000046">
    <property type="protein sequence ID" value="KAK8378164.1"/>
    <property type="molecule type" value="Genomic_DNA"/>
</dbReference>
<evidence type="ECO:0000313" key="2">
    <source>
        <dbReference type="EMBL" id="KAK8378164.1"/>
    </source>
</evidence>
<dbReference type="GO" id="GO:0000164">
    <property type="term" value="C:protein phosphatase type 1 complex"/>
    <property type="evidence" value="ECO:0007669"/>
    <property type="project" value="TreeGrafter"/>
</dbReference>
<feature type="region of interest" description="Disordered" evidence="1">
    <location>
        <begin position="534"/>
        <end position="561"/>
    </location>
</feature>
<feature type="compositionally biased region" description="Low complexity" evidence="1">
    <location>
        <begin position="354"/>
        <end position="370"/>
    </location>
</feature>
<feature type="compositionally biased region" description="Low complexity" evidence="1">
    <location>
        <begin position="172"/>
        <end position="191"/>
    </location>
</feature>
<feature type="region of interest" description="Disordered" evidence="1">
    <location>
        <begin position="295"/>
        <end position="444"/>
    </location>
</feature>
<feature type="region of interest" description="Disordered" evidence="1">
    <location>
        <begin position="487"/>
        <end position="507"/>
    </location>
</feature>
<comment type="caution">
    <text evidence="2">The sequence shown here is derived from an EMBL/GenBank/DDBJ whole genome shotgun (WGS) entry which is preliminary data.</text>
</comment>
<dbReference type="GO" id="GO:0005783">
    <property type="term" value="C:endoplasmic reticulum"/>
    <property type="evidence" value="ECO:0007669"/>
    <property type="project" value="TreeGrafter"/>
</dbReference>
<feature type="compositionally biased region" description="Polar residues" evidence="1">
    <location>
        <begin position="209"/>
        <end position="221"/>
    </location>
</feature>
<proteinExistence type="predicted"/>
<feature type="compositionally biased region" description="Polar residues" evidence="1">
    <location>
        <begin position="395"/>
        <end position="418"/>
    </location>
</feature>
<sequence length="658" mass="71078">MHRSGSLRSTGRHATTLPHLNRPPFQPQKSVGTSPSVRSLRRSYATVKRLHRPLTLMPSTSVKLQCHRACREEPRGGDEEKGVDTSPQHLESSVAVVSQSLSPPEANEAYSPAASELKSPSSSPAVMRESEITSPVVSSSSESVSTRPEQVSESIESPQDGRLSAAPVCVDASASRSPCLSSPESSVSSVETNQVQESVGRPHADSLTEGLTNQSCTTPDKTSTSTSQASTLSQDSPHTIPLKIQDCVCVEVPQGRATGDGASLSYAGVVGRVSPSPPPPVDTAKLKYKGIEQPIPKIFQGDGSPSRQGDGPRVPSDSRMPELFKRPSKSQRTRSRRFLQELKELSQNHDICGSPSSVSDASVTSDDLSTPPMSPQKSFTLASSPQSRMPPLALSPQSGSHVLSSSPQPGTPTMSSPLTIPVPIPAPSTGSPGSRTRTSSESSVASLDIEFVEQDEVDHAIPDRAALTKRSPGAGGRNGFLACILGSGESDSETDEDSDWDECEVDSAPTLDDSWETFGFGLVVVECRMAPLESQAQCQKPQVPQESQEVPETHTEERSSDPVLCEINRKWEEEVQKDVQGKTDQRVTFGKETVHPMVVWGHAYRQARRGPWEQQARDRARFAQRVASLEAELSLVLDPGHRRRVYRRLYSPPSRCFL</sequence>
<feature type="region of interest" description="Disordered" evidence="1">
    <location>
        <begin position="1"/>
        <end position="40"/>
    </location>
</feature>
<feature type="compositionally biased region" description="Basic and acidic residues" evidence="1">
    <location>
        <begin position="69"/>
        <end position="83"/>
    </location>
</feature>
<feature type="compositionally biased region" description="Low complexity" evidence="1">
    <location>
        <begin position="132"/>
        <end position="145"/>
    </location>
</feature>
<feature type="compositionally biased region" description="Acidic residues" evidence="1">
    <location>
        <begin position="490"/>
        <end position="505"/>
    </location>
</feature>
<dbReference type="GO" id="GO:0019888">
    <property type="term" value="F:protein phosphatase regulator activity"/>
    <property type="evidence" value="ECO:0007669"/>
    <property type="project" value="TreeGrafter"/>
</dbReference>
<organism evidence="2 3">
    <name type="scientific">Scylla paramamosain</name>
    <name type="common">Mud crab</name>
    <dbReference type="NCBI Taxonomy" id="85552"/>
    <lineage>
        <taxon>Eukaryota</taxon>
        <taxon>Metazoa</taxon>
        <taxon>Ecdysozoa</taxon>
        <taxon>Arthropoda</taxon>
        <taxon>Crustacea</taxon>
        <taxon>Multicrustacea</taxon>
        <taxon>Malacostraca</taxon>
        <taxon>Eumalacostraca</taxon>
        <taxon>Eucarida</taxon>
        <taxon>Decapoda</taxon>
        <taxon>Pleocyemata</taxon>
        <taxon>Brachyura</taxon>
        <taxon>Eubrachyura</taxon>
        <taxon>Portunoidea</taxon>
        <taxon>Portunidae</taxon>
        <taxon>Portuninae</taxon>
        <taxon>Scylla</taxon>
    </lineage>
</organism>
<evidence type="ECO:0008006" key="4">
    <source>
        <dbReference type="Google" id="ProtNLM"/>
    </source>
</evidence>